<dbReference type="EMBL" id="BKCP01007293">
    <property type="protein sequence ID" value="GER45769.1"/>
    <property type="molecule type" value="Genomic_DNA"/>
</dbReference>
<sequence length="140" mass="15653">MRSISCSSGILQPVTDPRTTVGSRLEQQLLVAGKARGSTRLWRTVGICSAKFPPRQSVRRLLTKADETPDVVNKGRRDLLHTVEGGRRRTGGLLLLTAALLAYLWRCRRSRTEVMLFGEGLRGWKALLLGFSSRTYTRGR</sequence>
<evidence type="ECO:0000313" key="2">
    <source>
        <dbReference type="Proteomes" id="UP000325081"/>
    </source>
</evidence>
<comment type="caution">
    <text evidence="1">The sequence shown here is derived from an EMBL/GenBank/DDBJ whole genome shotgun (WGS) entry which is preliminary data.</text>
</comment>
<gene>
    <name evidence="1" type="ORF">STAS_22754</name>
</gene>
<accession>A0A5A7QKL3</accession>
<evidence type="ECO:0000313" key="1">
    <source>
        <dbReference type="EMBL" id="GER45769.1"/>
    </source>
</evidence>
<name>A0A5A7QKL3_STRAF</name>
<dbReference type="Proteomes" id="UP000325081">
    <property type="component" value="Unassembled WGS sequence"/>
</dbReference>
<reference evidence="2" key="1">
    <citation type="journal article" date="2019" name="Curr. Biol.">
        <title>Genome Sequence of Striga asiatica Provides Insight into the Evolution of Plant Parasitism.</title>
        <authorList>
            <person name="Yoshida S."/>
            <person name="Kim S."/>
            <person name="Wafula E.K."/>
            <person name="Tanskanen J."/>
            <person name="Kim Y.M."/>
            <person name="Honaas L."/>
            <person name="Yang Z."/>
            <person name="Spallek T."/>
            <person name="Conn C.E."/>
            <person name="Ichihashi Y."/>
            <person name="Cheong K."/>
            <person name="Cui S."/>
            <person name="Der J.P."/>
            <person name="Gundlach H."/>
            <person name="Jiao Y."/>
            <person name="Hori C."/>
            <person name="Ishida J.K."/>
            <person name="Kasahara H."/>
            <person name="Kiba T."/>
            <person name="Kim M.S."/>
            <person name="Koo N."/>
            <person name="Laohavisit A."/>
            <person name="Lee Y.H."/>
            <person name="Lumba S."/>
            <person name="McCourt P."/>
            <person name="Mortimer J.C."/>
            <person name="Mutuku J.M."/>
            <person name="Nomura T."/>
            <person name="Sasaki-Sekimoto Y."/>
            <person name="Seto Y."/>
            <person name="Wang Y."/>
            <person name="Wakatake T."/>
            <person name="Sakakibara H."/>
            <person name="Demura T."/>
            <person name="Yamaguchi S."/>
            <person name="Yoneyama K."/>
            <person name="Manabe R.I."/>
            <person name="Nelson D.C."/>
            <person name="Schulman A.H."/>
            <person name="Timko M.P."/>
            <person name="dePamphilis C.W."/>
            <person name="Choi D."/>
            <person name="Shirasu K."/>
        </authorList>
    </citation>
    <scope>NUCLEOTIDE SEQUENCE [LARGE SCALE GENOMIC DNA]</scope>
    <source>
        <strain evidence="2">cv. UVA1</strain>
    </source>
</reference>
<keyword evidence="2" id="KW-1185">Reference proteome</keyword>
<organism evidence="1 2">
    <name type="scientific">Striga asiatica</name>
    <name type="common">Asiatic witchweed</name>
    <name type="synonym">Buchnera asiatica</name>
    <dbReference type="NCBI Taxonomy" id="4170"/>
    <lineage>
        <taxon>Eukaryota</taxon>
        <taxon>Viridiplantae</taxon>
        <taxon>Streptophyta</taxon>
        <taxon>Embryophyta</taxon>
        <taxon>Tracheophyta</taxon>
        <taxon>Spermatophyta</taxon>
        <taxon>Magnoliopsida</taxon>
        <taxon>eudicotyledons</taxon>
        <taxon>Gunneridae</taxon>
        <taxon>Pentapetalae</taxon>
        <taxon>asterids</taxon>
        <taxon>lamiids</taxon>
        <taxon>Lamiales</taxon>
        <taxon>Orobanchaceae</taxon>
        <taxon>Buchnereae</taxon>
        <taxon>Striga</taxon>
    </lineage>
</organism>
<protein>
    <submittedName>
        <fullName evidence="1">Nuclease SbcCD subunit D</fullName>
    </submittedName>
</protein>
<dbReference type="AlphaFoldDB" id="A0A5A7QKL3"/>
<proteinExistence type="predicted"/>